<dbReference type="Proteomes" id="UP000521748">
    <property type="component" value="Unassembled WGS sequence"/>
</dbReference>
<accession>A0A7Y9S3D8</accession>
<dbReference type="GO" id="GO:0008897">
    <property type="term" value="F:holo-[acyl-carrier-protein] synthase activity"/>
    <property type="evidence" value="ECO:0007669"/>
    <property type="project" value="InterPro"/>
</dbReference>
<dbReference type="Pfam" id="PF01648">
    <property type="entry name" value="ACPS"/>
    <property type="match status" value="1"/>
</dbReference>
<evidence type="ECO:0000259" key="3">
    <source>
        <dbReference type="Pfam" id="PF01648"/>
    </source>
</evidence>
<organism evidence="4 5">
    <name type="scientific">Psychromicrobium silvestre</name>
    <dbReference type="NCBI Taxonomy" id="1645614"/>
    <lineage>
        <taxon>Bacteria</taxon>
        <taxon>Bacillati</taxon>
        <taxon>Actinomycetota</taxon>
        <taxon>Actinomycetes</taxon>
        <taxon>Micrococcales</taxon>
        <taxon>Micrococcaceae</taxon>
        <taxon>Psychromicrobium</taxon>
    </lineage>
</organism>
<name>A0A7Y9S3D8_9MICC</name>
<dbReference type="PANTHER" id="PTHR12215">
    <property type="entry name" value="PHOSPHOPANTETHEINE TRANSFERASE"/>
    <property type="match status" value="1"/>
</dbReference>
<proteinExistence type="inferred from homology"/>
<dbReference type="EC" id="2.7.8.-" evidence="4"/>
<dbReference type="PANTHER" id="PTHR12215:SF10">
    <property type="entry name" value="L-AMINOADIPATE-SEMIALDEHYDE DEHYDROGENASE-PHOSPHOPANTETHEINYL TRANSFERASE"/>
    <property type="match status" value="1"/>
</dbReference>
<reference evidence="4 5" key="1">
    <citation type="submission" date="2020-07" db="EMBL/GenBank/DDBJ databases">
        <title>Sequencing the genomes of 1000 actinobacteria strains.</title>
        <authorList>
            <person name="Klenk H.-P."/>
        </authorList>
    </citation>
    <scope>NUCLEOTIDE SEQUENCE [LARGE SCALE GENOMIC DNA]</scope>
    <source>
        <strain evidence="4 5">DSM 102047</strain>
    </source>
</reference>
<comment type="caution">
    <text evidence="4">The sequence shown here is derived from an EMBL/GenBank/DDBJ whole genome shotgun (WGS) entry which is preliminary data.</text>
</comment>
<dbReference type="InterPro" id="IPR008278">
    <property type="entry name" value="4-PPantetheinyl_Trfase_dom"/>
</dbReference>
<dbReference type="GO" id="GO:0000287">
    <property type="term" value="F:magnesium ion binding"/>
    <property type="evidence" value="ECO:0007669"/>
    <property type="project" value="InterPro"/>
</dbReference>
<dbReference type="Gene3D" id="3.90.470.20">
    <property type="entry name" value="4'-phosphopantetheinyl transferase domain"/>
    <property type="match status" value="1"/>
</dbReference>
<evidence type="ECO:0000256" key="2">
    <source>
        <dbReference type="ARBA" id="ARBA00022679"/>
    </source>
</evidence>
<evidence type="ECO:0000313" key="5">
    <source>
        <dbReference type="Proteomes" id="UP000521748"/>
    </source>
</evidence>
<evidence type="ECO:0000256" key="1">
    <source>
        <dbReference type="ARBA" id="ARBA00010990"/>
    </source>
</evidence>
<comment type="similarity">
    <text evidence="1">Belongs to the P-Pant transferase superfamily. Gsp/Sfp/HetI/AcpT family.</text>
</comment>
<dbReference type="AlphaFoldDB" id="A0A7Y9S3D8"/>
<dbReference type="InterPro" id="IPR050559">
    <property type="entry name" value="P-Pant_transferase_sf"/>
</dbReference>
<dbReference type="RefSeq" id="WP_179387660.1">
    <property type="nucleotide sequence ID" value="NZ_JACBYQ010000001.1"/>
</dbReference>
<dbReference type="GO" id="GO:0019878">
    <property type="term" value="P:lysine biosynthetic process via aminoadipic acid"/>
    <property type="evidence" value="ECO:0007669"/>
    <property type="project" value="TreeGrafter"/>
</dbReference>
<dbReference type="GO" id="GO:0005829">
    <property type="term" value="C:cytosol"/>
    <property type="evidence" value="ECO:0007669"/>
    <property type="project" value="TreeGrafter"/>
</dbReference>
<feature type="domain" description="4'-phosphopantetheinyl transferase" evidence="3">
    <location>
        <begin position="121"/>
        <end position="183"/>
    </location>
</feature>
<evidence type="ECO:0000313" key="4">
    <source>
        <dbReference type="EMBL" id="NYE93798.1"/>
    </source>
</evidence>
<dbReference type="EMBL" id="JACBYQ010000001">
    <property type="protein sequence ID" value="NYE93798.1"/>
    <property type="molecule type" value="Genomic_DNA"/>
</dbReference>
<dbReference type="InterPro" id="IPR037143">
    <property type="entry name" value="4-PPantetheinyl_Trfase_dom_sf"/>
</dbReference>
<keyword evidence="2 4" id="KW-0808">Transferase</keyword>
<sequence length="215" mass="23073">MVPLKLGDAVISAVLLAEVMPRTEWLSAAELARAERYATEELRQRFLARRTALRSFVASLAGLAADSLVPDYSCPDHGRGVDHGRPGFVLGSGEPIPWALSSSDSGPWAVFAAHPGISTRLGVDLERIDRVSFAGFDDGVLSAAERLALDALPVAERDGFRARCWARKEALVKAWGSGLRVRPTGIDSTNSGLVDLEPRSLGLPEEYAVALAVLR</sequence>
<keyword evidence="5" id="KW-1185">Reference proteome</keyword>
<protein>
    <submittedName>
        <fullName evidence="4">4'-phosphopantetheinyl transferase</fullName>
        <ecNumber evidence="4">2.7.8.-</ecNumber>
    </submittedName>
</protein>
<dbReference type="SUPFAM" id="SSF56214">
    <property type="entry name" value="4'-phosphopantetheinyl transferase"/>
    <property type="match status" value="2"/>
</dbReference>
<gene>
    <name evidence="4" type="ORF">FHU41_000019</name>
</gene>